<dbReference type="EMBL" id="SDWV01000006">
    <property type="protein sequence ID" value="RYC12477.1"/>
    <property type="molecule type" value="Genomic_DNA"/>
</dbReference>
<dbReference type="Gene3D" id="1.10.150.130">
    <property type="match status" value="1"/>
</dbReference>
<feature type="domain" description="Tyr recombinase" evidence="6">
    <location>
        <begin position="118"/>
        <end position="334"/>
    </location>
</feature>
<dbReference type="PANTHER" id="PTHR30349">
    <property type="entry name" value="PHAGE INTEGRASE-RELATED"/>
    <property type="match status" value="1"/>
</dbReference>
<dbReference type="Gene3D" id="1.10.443.10">
    <property type="entry name" value="Intergrase catalytic core"/>
    <property type="match status" value="1"/>
</dbReference>
<dbReference type="GO" id="GO:0006310">
    <property type="term" value="P:DNA recombination"/>
    <property type="evidence" value="ECO:0007669"/>
    <property type="project" value="UniProtKB-KW"/>
</dbReference>
<keyword evidence="9" id="KW-1185">Reference proteome</keyword>
<protein>
    <recommendedName>
        <fullName evidence="10">Site-specific integrase</fullName>
    </recommendedName>
</protein>
<evidence type="ECO:0000256" key="2">
    <source>
        <dbReference type="ARBA" id="ARBA00023125"/>
    </source>
</evidence>
<keyword evidence="2 4" id="KW-0238">DNA-binding</keyword>
<dbReference type="OrthoDB" id="1822491at2"/>
<dbReference type="SUPFAM" id="SSF56349">
    <property type="entry name" value="DNA breaking-rejoining enzymes"/>
    <property type="match status" value="1"/>
</dbReference>
<dbReference type="PROSITE" id="PS51900">
    <property type="entry name" value="CB"/>
    <property type="match status" value="1"/>
</dbReference>
<dbReference type="PROSITE" id="PS51898">
    <property type="entry name" value="TYR_RECOMBINASE"/>
    <property type="match status" value="1"/>
</dbReference>
<organism evidence="8 9">
    <name type="scientific">Nocardioides zhouii</name>
    <dbReference type="NCBI Taxonomy" id="1168729"/>
    <lineage>
        <taxon>Bacteria</taxon>
        <taxon>Bacillati</taxon>
        <taxon>Actinomycetota</taxon>
        <taxon>Actinomycetes</taxon>
        <taxon>Propionibacteriales</taxon>
        <taxon>Nocardioidaceae</taxon>
        <taxon>Nocardioides</taxon>
    </lineage>
</organism>
<gene>
    <name evidence="8" type="ORF">EUA94_07325</name>
</gene>
<dbReference type="AlphaFoldDB" id="A0A4V1RQD5"/>
<dbReference type="GO" id="GO:0003677">
    <property type="term" value="F:DNA binding"/>
    <property type="evidence" value="ECO:0007669"/>
    <property type="project" value="UniProtKB-UniRule"/>
</dbReference>
<dbReference type="PANTHER" id="PTHR30349:SF41">
    <property type="entry name" value="INTEGRASE_RECOMBINASE PROTEIN MJ0367-RELATED"/>
    <property type="match status" value="1"/>
</dbReference>
<dbReference type="GO" id="GO:0015074">
    <property type="term" value="P:DNA integration"/>
    <property type="evidence" value="ECO:0007669"/>
    <property type="project" value="InterPro"/>
</dbReference>
<evidence type="ECO:0000256" key="4">
    <source>
        <dbReference type="PROSITE-ProRule" id="PRU01248"/>
    </source>
</evidence>
<feature type="region of interest" description="Disordered" evidence="5">
    <location>
        <begin position="338"/>
        <end position="386"/>
    </location>
</feature>
<dbReference type="InterPro" id="IPR044068">
    <property type="entry name" value="CB"/>
</dbReference>
<proteinExistence type="inferred from homology"/>
<evidence type="ECO:0000256" key="1">
    <source>
        <dbReference type="ARBA" id="ARBA00008857"/>
    </source>
</evidence>
<comment type="caution">
    <text evidence="8">The sequence shown here is derived from an EMBL/GenBank/DDBJ whole genome shotgun (WGS) entry which is preliminary data.</text>
</comment>
<name>A0A4V1RQD5_9ACTN</name>
<sequence>MPSGHIRLSNAVEQYLTSRRAACASTTVKQETLVARRFVSAVGDLYVENLRPSHVEDFFTSLLDDHVTRDGRTRPAISAATWNYLYARIKSLALYLGKRGYTRYDLMEYVRPRKVDQRKRFQPSAEVMWAMLDAARDDRDRAFLATACNTGLRAKSLADLRVGDVDLNELFLRARITKSRIEDDMPITSDLAAELVSWLKVYRAYQVARLDRVAQPSDFLFPARRSPTWRWDAQPDGSRERISVPGGWDPLRPIRKPHVIAQDALESVGLPRLHEGAHTLRRGAARLLFDSLVEERGYDGALRVVSSFLHHSNVTTTERYLGIGQERRVRDLHLRGRSLLGPRPTLDERTRPIPIHPGGLSNAPGPRGPGVNEGPWSDLPYSSDLP</sequence>
<dbReference type="InterPro" id="IPR050090">
    <property type="entry name" value="Tyrosine_recombinase_XerCD"/>
</dbReference>
<dbReference type="InterPro" id="IPR010998">
    <property type="entry name" value="Integrase_recombinase_N"/>
</dbReference>
<evidence type="ECO:0008006" key="10">
    <source>
        <dbReference type="Google" id="ProtNLM"/>
    </source>
</evidence>
<evidence type="ECO:0000256" key="5">
    <source>
        <dbReference type="SAM" id="MobiDB-lite"/>
    </source>
</evidence>
<dbReference type="Proteomes" id="UP000291101">
    <property type="component" value="Unassembled WGS sequence"/>
</dbReference>
<reference evidence="8 9" key="1">
    <citation type="submission" date="2019-01" db="EMBL/GenBank/DDBJ databases">
        <title>Novel species of Nocardioides.</title>
        <authorList>
            <person name="Liu Q."/>
            <person name="X Y.-H."/>
        </authorList>
    </citation>
    <scope>NUCLEOTIDE SEQUENCE [LARGE SCALE GENOMIC DNA]</scope>
    <source>
        <strain evidence="8 9">HLT2-9</strain>
    </source>
</reference>
<comment type="similarity">
    <text evidence="1">Belongs to the 'phage' integrase family.</text>
</comment>
<dbReference type="InterPro" id="IPR013762">
    <property type="entry name" value="Integrase-like_cat_sf"/>
</dbReference>
<feature type="domain" description="Core-binding (CB)" evidence="7">
    <location>
        <begin position="6"/>
        <end position="97"/>
    </location>
</feature>
<evidence type="ECO:0000259" key="7">
    <source>
        <dbReference type="PROSITE" id="PS51900"/>
    </source>
</evidence>
<dbReference type="InterPro" id="IPR011010">
    <property type="entry name" value="DNA_brk_join_enz"/>
</dbReference>
<dbReference type="Pfam" id="PF00589">
    <property type="entry name" value="Phage_integrase"/>
    <property type="match status" value="1"/>
</dbReference>
<evidence type="ECO:0000313" key="9">
    <source>
        <dbReference type="Proteomes" id="UP000291101"/>
    </source>
</evidence>
<evidence type="ECO:0000256" key="3">
    <source>
        <dbReference type="ARBA" id="ARBA00023172"/>
    </source>
</evidence>
<accession>A0A4V1RQD5</accession>
<evidence type="ECO:0000313" key="8">
    <source>
        <dbReference type="EMBL" id="RYC12477.1"/>
    </source>
</evidence>
<evidence type="ECO:0000259" key="6">
    <source>
        <dbReference type="PROSITE" id="PS51898"/>
    </source>
</evidence>
<dbReference type="RefSeq" id="WP_129426205.1">
    <property type="nucleotide sequence ID" value="NZ_SDWV01000006.1"/>
</dbReference>
<dbReference type="InterPro" id="IPR002104">
    <property type="entry name" value="Integrase_catalytic"/>
</dbReference>
<keyword evidence="3" id="KW-0233">DNA recombination</keyword>